<dbReference type="Proteomes" id="UP000010795">
    <property type="component" value="Chromosome"/>
</dbReference>
<dbReference type="HOGENOM" id="CLU_1569925_0_0_9"/>
<name>L0ECS9_THECK</name>
<evidence type="ECO:0000256" key="1">
    <source>
        <dbReference type="SAM" id="Phobius"/>
    </source>
</evidence>
<reference evidence="3" key="1">
    <citation type="submission" date="2012-01" db="EMBL/GenBank/DDBJ databases">
        <title>Complete sequence of chromosome of Thermobacillus composti KWC4.</title>
        <authorList>
            <person name="Lucas S."/>
            <person name="Han J."/>
            <person name="Lapidus A."/>
            <person name="Cheng J.-F."/>
            <person name="Goodwin L."/>
            <person name="Pitluck S."/>
            <person name="Peters L."/>
            <person name="Ovchinnikova G."/>
            <person name="Teshima H."/>
            <person name="Detter J.C."/>
            <person name="Han C."/>
            <person name="Tapia R."/>
            <person name="Land M."/>
            <person name="Hauser L."/>
            <person name="Kyrpides N."/>
            <person name="Ivanova N."/>
            <person name="Pagani I."/>
            <person name="Anderson I."/>
            <person name="Woyke T."/>
        </authorList>
    </citation>
    <scope>NUCLEOTIDE SEQUENCE [LARGE SCALE GENOMIC DNA]</scope>
    <source>
        <strain evidence="3">DSM 18247 / JCM 13945 / KWC4</strain>
    </source>
</reference>
<keyword evidence="1" id="KW-0812">Transmembrane</keyword>
<proteinExistence type="predicted"/>
<dbReference type="OrthoDB" id="6678638at2"/>
<evidence type="ECO:0000313" key="3">
    <source>
        <dbReference type="Proteomes" id="UP000010795"/>
    </source>
</evidence>
<keyword evidence="1" id="KW-0472">Membrane</keyword>
<keyword evidence="3" id="KW-1185">Reference proteome</keyword>
<feature type="transmembrane region" description="Helical" evidence="1">
    <location>
        <begin position="12"/>
        <end position="33"/>
    </location>
</feature>
<dbReference type="STRING" id="717605.Theco_0760"/>
<dbReference type="PROSITE" id="PS51257">
    <property type="entry name" value="PROKAR_LIPOPROTEIN"/>
    <property type="match status" value="1"/>
</dbReference>
<evidence type="ECO:0000313" key="2">
    <source>
        <dbReference type="EMBL" id="AGA56960.1"/>
    </source>
</evidence>
<protein>
    <submittedName>
        <fullName evidence="2">Uncharacterized protein</fullName>
    </submittedName>
</protein>
<accession>L0ECS9</accession>
<gene>
    <name evidence="2" type="ordered locus">Theco_0760</name>
</gene>
<keyword evidence="1" id="KW-1133">Transmembrane helix</keyword>
<sequence>MGKRRISGSSRVKRATIVLYLGLLLLVACYALMVTTFINRWETRGQFGDSFGALNTIFSGITLVTVVVTLYYQNKANKEGNISKKYELILSRIQELQQIIRVDVILKKVEDDIFNGDIELERLTDLRSDEELDIAEANDGNVGAFDRYIKINHYWFTVLDTTPFSCPLVL</sequence>
<dbReference type="EMBL" id="CP003255">
    <property type="protein sequence ID" value="AGA56960.1"/>
    <property type="molecule type" value="Genomic_DNA"/>
</dbReference>
<feature type="transmembrane region" description="Helical" evidence="1">
    <location>
        <begin position="53"/>
        <end position="72"/>
    </location>
</feature>
<dbReference type="RefSeq" id="WP_015253720.1">
    <property type="nucleotide sequence ID" value="NC_019897.1"/>
</dbReference>
<dbReference type="KEGG" id="tco:Theco_0760"/>
<dbReference type="AlphaFoldDB" id="L0ECS9"/>
<organism evidence="2 3">
    <name type="scientific">Thermobacillus composti (strain DSM 18247 / JCM 13945 / KWC4)</name>
    <dbReference type="NCBI Taxonomy" id="717605"/>
    <lineage>
        <taxon>Bacteria</taxon>
        <taxon>Bacillati</taxon>
        <taxon>Bacillota</taxon>
        <taxon>Bacilli</taxon>
        <taxon>Bacillales</taxon>
        <taxon>Paenibacillaceae</taxon>
        <taxon>Thermobacillus</taxon>
    </lineage>
</organism>